<feature type="transmembrane region" description="Helical" evidence="2">
    <location>
        <begin position="79"/>
        <end position="99"/>
    </location>
</feature>
<evidence type="ECO:0008006" key="5">
    <source>
        <dbReference type="Google" id="ProtNLM"/>
    </source>
</evidence>
<feature type="transmembrane region" description="Helical" evidence="2">
    <location>
        <begin position="20"/>
        <end position="37"/>
    </location>
</feature>
<dbReference type="Proteomes" id="UP000744769">
    <property type="component" value="Unassembled WGS sequence"/>
</dbReference>
<dbReference type="RefSeq" id="WP_166193549.1">
    <property type="nucleotide sequence ID" value="NZ_JAAOIV010000002.1"/>
</dbReference>
<accession>A0A967EDQ6</accession>
<gene>
    <name evidence="3" type="ORF">G9U51_04065</name>
</gene>
<sequence>MPSHDDKTRSVLQLRTGTKICILIGLALLVLAVYFYLVPMSLRTTSGGVFECGSASSPPSEQFAKNVCQNLTDENKYKAFAAGLIGLLTLALGTWFFGVDKATQERRARPGWDDEDDEPRGRGRRDWDDEHDADGFDDHDDDLDESAARPARGASALGSAKRRPPRSESRWERVEDEADDPRATSGRPSRRRSYDD</sequence>
<dbReference type="EMBL" id="JAAOIV010000002">
    <property type="protein sequence ID" value="NHN54961.1"/>
    <property type="molecule type" value="Genomic_DNA"/>
</dbReference>
<keyword evidence="2" id="KW-1133">Transmembrane helix</keyword>
<dbReference type="AlphaFoldDB" id="A0A967EDQ6"/>
<keyword evidence="2" id="KW-0472">Membrane</keyword>
<feature type="compositionally biased region" description="Basic and acidic residues" evidence="1">
    <location>
        <begin position="119"/>
        <end position="136"/>
    </location>
</feature>
<evidence type="ECO:0000313" key="3">
    <source>
        <dbReference type="EMBL" id="NHN54961.1"/>
    </source>
</evidence>
<evidence type="ECO:0000313" key="4">
    <source>
        <dbReference type="Proteomes" id="UP000744769"/>
    </source>
</evidence>
<keyword evidence="4" id="KW-1185">Reference proteome</keyword>
<protein>
    <recommendedName>
        <fullName evidence="5">Transmembrane protein</fullName>
    </recommendedName>
</protein>
<keyword evidence="2" id="KW-0812">Transmembrane</keyword>
<reference evidence="3" key="1">
    <citation type="submission" date="2020-03" db="EMBL/GenBank/DDBJ databases">
        <title>Draft sequencing of Calidifontibacter sp. DB0510.</title>
        <authorList>
            <person name="Kim D.-U."/>
        </authorList>
    </citation>
    <scope>NUCLEOTIDE SEQUENCE</scope>
    <source>
        <strain evidence="3">DB0510</strain>
    </source>
</reference>
<evidence type="ECO:0000256" key="2">
    <source>
        <dbReference type="SAM" id="Phobius"/>
    </source>
</evidence>
<name>A0A967EDQ6_9MICO</name>
<comment type="caution">
    <text evidence="3">The sequence shown here is derived from an EMBL/GenBank/DDBJ whole genome shotgun (WGS) entry which is preliminary data.</text>
</comment>
<feature type="region of interest" description="Disordered" evidence="1">
    <location>
        <begin position="106"/>
        <end position="196"/>
    </location>
</feature>
<organism evidence="3 4">
    <name type="scientific">Metallococcus carri</name>
    <dbReference type="NCBI Taxonomy" id="1656884"/>
    <lineage>
        <taxon>Bacteria</taxon>
        <taxon>Bacillati</taxon>
        <taxon>Actinomycetota</taxon>
        <taxon>Actinomycetes</taxon>
        <taxon>Micrococcales</taxon>
        <taxon>Dermacoccaceae</taxon>
        <taxon>Metallococcus</taxon>
    </lineage>
</organism>
<proteinExistence type="predicted"/>
<evidence type="ECO:0000256" key="1">
    <source>
        <dbReference type="SAM" id="MobiDB-lite"/>
    </source>
</evidence>